<comment type="caution">
    <text evidence="2">The sequence shown here is derived from an EMBL/GenBank/DDBJ whole genome shotgun (WGS) entry which is preliminary data.</text>
</comment>
<dbReference type="RefSeq" id="WP_113948103.1">
    <property type="nucleotide sequence ID" value="NZ_QNQU01000005.1"/>
</dbReference>
<keyword evidence="3" id="KW-1185">Reference proteome</keyword>
<evidence type="ECO:0000256" key="1">
    <source>
        <dbReference type="SAM" id="Phobius"/>
    </source>
</evidence>
<gene>
    <name evidence="2" type="ORF">DRW42_06885</name>
</gene>
<organism evidence="2 3">
    <name type="scientific">Pedobacter miscanthi</name>
    <dbReference type="NCBI Taxonomy" id="2259170"/>
    <lineage>
        <taxon>Bacteria</taxon>
        <taxon>Pseudomonadati</taxon>
        <taxon>Bacteroidota</taxon>
        <taxon>Sphingobacteriia</taxon>
        <taxon>Sphingobacteriales</taxon>
        <taxon>Sphingobacteriaceae</taxon>
        <taxon>Pedobacter</taxon>
    </lineage>
</organism>
<keyword evidence="1" id="KW-0812">Transmembrane</keyword>
<feature type="transmembrane region" description="Helical" evidence="1">
    <location>
        <begin position="21"/>
        <end position="41"/>
    </location>
</feature>
<reference evidence="2 3" key="1">
    <citation type="submission" date="2018-07" db="EMBL/GenBank/DDBJ databases">
        <title>A draft genome of a endophytic bacteria, a new species of Pedobacter.</title>
        <authorList>
            <person name="Zhang Z.D."/>
            <person name="Chen Z.J."/>
        </authorList>
    </citation>
    <scope>NUCLEOTIDE SEQUENCE [LARGE SCALE GENOMIC DNA]</scope>
    <source>
        <strain evidence="2 3">RS10</strain>
    </source>
</reference>
<dbReference type="AlphaFoldDB" id="A0A366L4W7"/>
<protein>
    <submittedName>
        <fullName evidence="2">Uncharacterized protein</fullName>
    </submittedName>
</protein>
<proteinExistence type="predicted"/>
<dbReference type="Proteomes" id="UP000252081">
    <property type="component" value="Unassembled WGS sequence"/>
</dbReference>
<dbReference type="EMBL" id="QNQU01000005">
    <property type="protein sequence ID" value="RBQ08928.1"/>
    <property type="molecule type" value="Genomic_DNA"/>
</dbReference>
<keyword evidence="1" id="KW-0472">Membrane</keyword>
<evidence type="ECO:0000313" key="2">
    <source>
        <dbReference type="EMBL" id="RBQ08928.1"/>
    </source>
</evidence>
<feature type="transmembrane region" description="Helical" evidence="1">
    <location>
        <begin position="47"/>
        <end position="66"/>
    </location>
</feature>
<name>A0A366L4W7_9SPHI</name>
<evidence type="ECO:0000313" key="3">
    <source>
        <dbReference type="Proteomes" id="UP000252081"/>
    </source>
</evidence>
<accession>A0A366L4W7</accession>
<sequence>MKRSYSFEKKKVTTGSAKIKPFHLLVLFYATIVLLGIPIRLLQVDALTVISALLSLIVVIVGYAFYSGKKKR</sequence>
<keyword evidence="1" id="KW-1133">Transmembrane helix</keyword>